<dbReference type="InterPro" id="IPR001471">
    <property type="entry name" value="AP2/ERF_dom"/>
</dbReference>
<evidence type="ECO:0000313" key="8">
    <source>
        <dbReference type="EMBL" id="CAD8518805.1"/>
    </source>
</evidence>
<dbReference type="InterPro" id="IPR036955">
    <property type="entry name" value="AP2/ERF_dom_sf"/>
</dbReference>
<dbReference type="PRINTS" id="PR00367">
    <property type="entry name" value="ETHRSPELEMNT"/>
</dbReference>
<evidence type="ECO:0000256" key="3">
    <source>
        <dbReference type="ARBA" id="ARBA00023125"/>
    </source>
</evidence>
<comment type="subcellular location">
    <subcellularLocation>
        <location evidence="1">Nucleus</location>
    </subcellularLocation>
</comment>
<feature type="region of interest" description="Disordered" evidence="6">
    <location>
        <begin position="415"/>
        <end position="438"/>
    </location>
</feature>
<dbReference type="FunFam" id="3.30.730.10:FF:000001">
    <property type="entry name" value="Ethylene-responsive transcription factor 2"/>
    <property type="match status" value="1"/>
</dbReference>
<name>A0A7S0IDZ7_MICPS</name>
<keyword evidence="3" id="KW-0238">DNA-binding</keyword>
<dbReference type="GO" id="GO:0003677">
    <property type="term" value="F:DNA binding"/>
    <property type="evidence" value="ECO:0007669"/>
    <property type="project" value="UniProtKB-KW"/>
</dbReference>
<proteinExistence type="predicted"/>
<evidence type="ECO:0000256" key="5">
    <source>
        <dbReference type="ARBA" id="ARBA00023242"/>
    </source>
</evidence>
<feature type="compositionally biased region" description="Gly residues" evidence="6">
    <location>
        <begin position="134"/>
        <end position="144"/>
    </location>
</feature>
<dbReference type="CDD" id="cd00018">
    <property type="entry name" value="AP2"/>
    <property type="match status" value="1"/>
</dbReference>
<dbReference type="PANTHER" id="PTHR31194">
    <property type="entry name" value="SHN SHINE , DNA BINDING / TRANSCRIPTION FACTOR"/>
    <property type="match status" value="1"/>
</dbReference>
<dbReference type="GO" id="GO:0005634">
    <property type="term" value="C:nucleus"/>
    <property type="evidence" value="ECO:0007669"/>
    <property type="project" value="UniProtKB-SubCell"/>
</dbReference>
<dbReference type="InterPro" id="IPR050913">
    <property type="entry name" value="AP2/ERF_ERF"/>
</dbReference>
<keyword evidence="5" id="KW-0539">Nucleus</keyword>
<dbReference type="SUPFAM" id="SSF54171">
    <property type="entry name" value="DNA-binding domain"/>
    <property type="match status" value="1"/>
</dbReference>
<feature type="compositionally biased region" description="Low complexity" evidence="6">
    <location>
        <begin position="429"/>
        <end position="438"/>
    </location>
</feature>
<dbReference type="GO" id="GO:0003700">
    <property type="term" value="F:DNA-binding transcription factor activity"/>
    <property type="evidence" value="ECO:0007669"/>
    <property type="project" value="InterPro"/>
</dbReference>
<evidence type="ECO:0000259" key="7">
    <source>
        <dbReference type="PROSITE" id="PS51032"/>
    </source>
</evidence>
<accession>A0A7S0IDZ7</accession>
<evidence type="ECO:0000256" key="1">
    <source>
        <dbReference type="ARBA" id="ARBA00004123"/>
    </source>
</evidence>
<feature type="compositionally biased region" description="Basic and acidic residues" evidence="6">
    <location>
        <begin position="1"/>
        <end position="17"/>
    </location>
</feature>
<keyword evidence="4" id="KW-0804">Transcription</keyword>
<feature type="region of interest" description="Disordered" evidence="6">
    <location>
        <begin position="115"/>
        <end position="207"/>
    </location>
</feature>
<feature type="compositionally biased region" description="Low complexity" evidence="6">
    <location>
        <begin position="186"/>
        <end position="207"/>
    </location>
</feature>
<keyword evidence="2" id="KW-0805">Transcription regulation</keyword>
<evidence type="ECO:0000256" key="6">
    <source>
        <dbReference type="SAM" id="MobiDB-lite"/>
    </source>
</evidence>
<evidence type="ECO:0000256" key="4">
    <source>
        <dbReference type="ARBA" id="ARBA00023163"/>
    </source>
</evidence>
<sequence length="438" mass="44448">MAPAAHDKTEQASKKSAVEPTSDDDDDDEDDPKVSKTKKTCSSIYRGVRQRPWGSWAAEIRDPNRGARLWLGTFDTAEEAARAYDAAARHIRGPNARTNFQLAPGEVPPPFVLPDPPAARGRGKGGEDGPPPVGGGRGAGRGGPGRPPHATKKQARPVGDVPSIGGAGLNTGLPGYSLGGLGGPSGPQRGSAGYHTGSSSHGSTAPNDLSALVNANLALAQQNLAMAGQATGGDGGYIRLGLNSHANPSGMHPGEGMQPGEIPRIHNFKRERAPSNPFLGTSFGVAGSFGSVFGHDYLSSTPENGGVFPMGSSPLLMGTSPDHAGGSGRGGVHGKMENSLGNGGGVFGSMKDHDFQVGSLGLGDDDIHAVGSLELGSSPLDNFGDLLNSLPKHSVGSGRGMGGRLPMRRETRGISSTSAFGVGGGSGGIEEALAAGKR</sequence>
<feature type="domain" description="AP2/ERF" evidence="7">
    <location>
        <begin position="44"/>
        <end position="101"/>
    </location>
</feature>
<dbReference type="AlphaFoldDB" id="A0A7S0IDZ7"/>
<feature type="region of interest" description="Disordered" evidence="6">
    <location>
        <begin position="1"/>
        <end position="40"/>
    </location>
</feature>
<reference evidence="8" key="1">
    <citation type="submission" date="2021-01" db="EMBL/GenBank/DDBJ databases">
        <authorList>
            <person name="Corre E."/>
            <person name="Pelletier E."/>
            <person name="Niang G."/>
            <person name="Scheremetjew M."/>
            <person name="Finn R."/>
            <person name="Kale V."/>
            <person name="Holt S."/>
            <person name="Cochrane G."/>
            <person name="Meng A."/>
            <person name="Brown T."/>
            <person name="Cohen L."/>
        </authorList>
    </citation>
    <scope>NUCLEOTIDE SEQUENCE</scope>
    <source>
        <strain evidence="8">CCMP1723</strain>
    </source>
</reference>
<protein>
    <recommendedName>
        <fullName evidence="7">AP2/ERF domain-containing protein</fullName>
    </recommendedName>
</protein>
<dbReference type="EMBL" id="HBEQ01007815">
    <property type="protein sequence ID" value="CAD8518805.1"/>
    <property type="molecule type" value="Transcribed_RNA"/>
</dbReference>
<dbReference type="SMART" id="SM00380">
    <property type="entry name" value="AP2"/>
    <property type="match status" value="1"/>
</dbReference>
<dbReference type="Pfam" id="PF00847">
    <property type="entry name" value="AP2"/>
    <property type="match status" value="1"/>
</dbReference>
<dbReference type="Gene3D" id="3.30.730.10">
    <property type="entry name" value="AP2/ERF domain"/>
    <property type="match status" value="1"/>
</dbReference>
<evidence type="ECO:0000256" key="2">
    <source>
        <dbReference type="ARBA" id="ARBA00023015"/>
    </source>
</evidence>
<feature type="compositionally biased region" description="Acidic residues" evidence="6">
    <location>
        <begin position="21"/>
        <end position="31"/>
    </location>
</feature>
<dbReference type="InterPro" id="IPR016177">
    <property type="entry name" value="DNA-bd_dom_sf"/>
</dbReference>
<organism evidence="8">
    <name type="scientific">Micromonas pusilla</name>
    <name type="common">Picoplanktonic green alga</name>
    <name type="synonym">Chromulina pusilla</name>
    <dbReference type="NCBI Taxonomy" id="38833"/>
    <lineage>
        <taxon>Eukaryota</taxon>
        <taxon>Viridiplantae</taxon>
        <taxon>Chlorophyta</taxon>
        <taxon>Mamiellophyceae</taxon>
        <taxon>Mamiellales</taxon>
        <taxon>Mamiellaceae</taxon>
        <taxon>Micromonas</taxon>
    </lineage>
</organism>
<gene>
    <name evidence="8" type="ORF">MCOM1403_LOCUS6231</name>
</gene>
<dbReference type="PROSITE" id="PS51032">
    <property type="entry name" value="AP2_ERF"/>
    <property type="match status" value="1"/>
</dbReference>
<dbReference type="PANTHER" id="PTHR31194:SF140">
    <property type="entry name" value="ETHYLENE-RESPONSIVE TRANSCRIPTION FACTOR CRF2"/>
    <property type="match status" value="1"/>
</dbReference>